<dbReference type="CDD" id="cd22231">
    <property type="entry name" value="RHH_NikR_HicB-like"/>
    <property type="match status" value="1"/>
</dbReference>
<sequence>MAQLVTRVPNEIAEAIDDLVRARVFASRSDAVRAGLETVIERERRAAVGQAIVEGYRRIPQDRDDLRWPDAATAAMIAEEPW</sequence>
<protein>
    <submittedName>
        <fullName evidence="1">Ribbon-helix-helix domain-containing protein</fullName>
    </submittedName>
</protein>
<dbReference type="Proteomes" id="UP001284601">
    <property type="component" value="Unassembled WGS sequence"/>
</dbReference>
<evidence type="ECO:0000313" key="1">
    <source>
        <dbReference type="EMBL" id="MDW5596772.1"/>
    </source>
</evidence>
<evidence type="ECO:0000313" key="2">
    <source>
        <dbReference type="Proteomes" id="UP001284601"/>
    </source>
</evidence>
<dbReference type="EMBL" id="JAWSTH010000065">
    <property type="protein sequence ID" value="MDW5596772.1"/>
    <property type="molecule type" value="Genomic_DNA"/>
</dbReference>
<proteinExistence type="predicted"/>
<gene>
    <name evidence="1" type="ORF">R7226_20670</name>
</gene>
<name>A0ABU4HTW9_9ACTN</name>
<reference evidence="2" key="1">
    <citation type="submission" date="2023-07" db="EMBL/GenBank/DDBJ databases">
        <title>Conexibacter stalactiti sp. nov., isolated from stalactites in a lava cave and emended description of the genus Conexibacter.</title>
        <authorList>
            <person name="Lee S.D."/>
        </authorList>
    </citation>
    <scope>NUCLEOTIDE SEQUENCE [LARGE SCALE GENOMIC DNA]</scope>
    <source>
        <strain evidence="2">KCTC 39840</strain>
    </source>
</reference>
<accession>A0ABU4HTW9</accession>
<keyword evidence="2" id="KW-1185">Reference proteome</keyword>
<dbReference type="SUPFAM" id="SSF47598">
    <property type="entry name" value="Ribbon-helix-helix"/>
    <property type="match status" value="1"/>
</dbReference>
<organism evidence="1 2">
    <name type="scientific">Conexibacter stalactiti</name>
    <dbReference type="NCBI Taxonomy" id="1940611"/>
    <lineage>
        <taxon>Bacteria</taxon>
        <taxon>Bacillati</taxon>
        <taxon>Actinomycetota</taxon>
        <taxon>Thermoleophilia</taxon>
        <taxon>Solirubrobacterales</taxon>
        <taxon>Conexibacteraceae</taxon>
        <taxon>Conexibacter</taxon>
    </lineage>
</organism>
<dbReference type="RefSeq" id="WP_318599209.1">
    <property type="nucleotide sequence ID" value="NZ_JAWSTH010000065.1"/>
</dbReference>
<dbReference type="InterPro" id="IPR010985">
    <property type="entry name" value="Ribbon_hlx_hlx"/>
</dbReference>
<comment type="caution">
    <text evidence="1">The sequence shown here is derived from an EMBL/GenBank/DDBJ whole genome shotgun (WGS) entry which is preliminary data.</text>
</comment>